<evidence type="ECO:0000313" key="2">
    <source>
        <dbReference type="Proteomes" id="UP001066276"/>
    </source>
</evidence>
<comment type="caution">
    <text evidence="1">The sequence shown here is derived from an EMBL/GenBank/DDBJ whole genome shotgun (WGS) entry which is preliminary data.</text>
</comment>
<sequence length="120" mass="14295">MQRHLQALPQLVSLQSTPGVLRREKTRCKMNTSGVMPRKGVDRNHQEKKMWGREEIKGKAKDREMQRKMQKLIKNMQDLIAKRWNRGRRFECMKELERLKESVCSARHMVEENQSNSAPY</sequence>
<proteinExistence type="predicted"/>
<dbReference type="AlphaFoldDB" id="A0AAV7VK30"/>
<organism evidence="1 2">
    <name type="scientific">Pleurodeles waltl</name>
    <name type="common">Iberian ribbed newt</name>
    <dbReference type="NCBI Taxonomy" id="8319"/>
    <lineage>
        <taxon>Eukaryota</taxon>
        <taxon>Metazoa</taxon>
        <taxon>Chordata</taxon>
        <taxon>Craniata</taxon>
        <taxon>Vertebrata</taxon>
        <taxon>Euteleostomi</taxon>
        <taxon>Amphibia</taxon>
        <taxon>Batrachia</taxon>
        <taxon>Caudata</taxon>
        <taxon>Salamandroidea</taxon>
        <taxon>Salamandridae</taxon>
        <taxon>Pleurodelinae</taxon>
        <taxon>Pleurodeles</taxon>
    </lineage>
</organism>
<name>A0AAV7VK30_PLEWA</name>
<accession>A0AAV7VK30</accession>
<gene>
    <name evidence="1" type="ORF">NDU88_005814</name>
</gene>
<keyword evidence="2" id="KW-1185">Reference proteome</keyword>
<protein>
    <submittedName>
        <fullName evidence="1">Uncharacterized protein</fullName>
    </submittedName>
</protein>
<dbReference type="EMBL" id="JANPWB010000003">
    <property type="protein sequence ID" value="KAJ1202010.1"/>
    <property type="molecule type" value="Genomic_DNA"/>
</dbReference>
<evidence type="ECO:0000313" key="1">
    <source>
        <dbReference type="EMBL" id="KAJ1202010.1"/>
    </source>
</evidence>
<dbReference type="Proteomes" id="UP001066276">
    <property type="component" value="Chromosome 2_1"/>
</dbReference>
<reference evidence="1" key="1">
    <citation type="journal article" date="2022" name="bioRxiv">
        <title>Sequencing and chromosome-scale assembly of the giantPleurodeles waltlgenome.</title>
        <authorList>
            <person name="Brown T."/>
            <person name="Elewa A."/>
            <person name="Iarovenko S."/>
            <person name="Subramanian E."/>
            <person name="Araus A.J."/>
            <person name="Petzold A."/>
            <person name="Susuki M."/>
            <person name="Suzuki K.-i.T."/>
            <person name="Hayashi T."/>
            <person name="Toyoda A."/>
            <person name="Oliveira C."/>
            <person name="Osipova E."/>
            <person name="Leigh N.D."/>
            <person name="Simon A."/>
            <person name="Yun M.H."/>
        </authorList>
    </citation>
    <scope>NUCLEOTIDE SEQUENCE</scope>
    <source>
        <strain evidence="1">20211129_DDA</strain>
        <tissue evidence="1">Liver</tissue>
    </source>
</reference>